<gene>
    <name evidence="7" type="ORF">G9E22_005010</name>
</gene>
<dbReference type="SUPFAM" id="SSF46785">
    <property type="entry name" value="Winged helix' DNA-binding domain"/>
    <property type="match status" value="1"/>
</dbReference>
<proteinExistence type="inferred from homology"/>
<dbReference type="AlphaFoldDB" id="A0A751QKV9"/>
<dbReference type="FunFam" id="1.10.10.10:FF:000320">
    <property type="entry name" value="GntR family transcriptional regulator"/>
    <property type="match status" value="1"/>
</dbReference>
<dbReference type="Gene3D" id="1.10.10.10">
    <property type="entry name" value="Winged helix-like DNA-binding domain superfamily/Winged helix DNA-binding domain"/>
    <property type="match status" value="1"/>
</dbReference>
<keyword evidence="4" id="KW-0238">DNA-binding</keyword>
<evidence type="ECO:0000313" key="7">
    <source>
        <dbReference type="EMBL" id="HAF7034890.1"/>
    </source>
</evidence>
<dbReference type="CDD" id="cd07377">
    <property type="entry name" value="WHTH_GntR"/>
    <property type="match status" value="1"/>
</dbReference>
<comment type="similarity">
    <text evidence="1">In the C-terminal section; belongs to the class-I pyridoxal-phosphate-dependent aminotransferase family.</text>
</comment>
<evidence type="ECO:0000256" key="1">
    <source>
        <dbReference type="ARBA" id="ARBA00005384"/>
    </source>
</evidence>
<name>A0A751QKV9_SALER</name>
<dbReference type="InterPro" id="IPR000524">
    <property type="entry name" value="Tscrpt_reg_HTH_GntR"/>
</dbReference>
<dbReference type="SMART" id="SM00345">
    <property type="entry name" value="HTH_GNTR"/>
    <property type="match status" value="1"/>
</dbReference>
<evidence type="ECO:0000256" key="4">
    <source>
        <dbReference type="ARBA" id="ARBA00023125"/>
    </source>
</evidence>
<reference evidence="7" key="1">
    <citation type="journal article" date="2018" name="Genome Biol.">
        <title>SKESA: strategic k-mer extension for scrupulous assemblies.</title>
        <authorList>
            <person name="Souvorov A."/>
            <person name="Agarwala R."/>
            <person name="Lipman D.J."/>
        </authorList>
    </citation>
    <scope>NUCLEOTIDE SEQUENCE</scope>
    <source>
        <strain evidence="7">CFIAFB20130240</strain>
    </source>
</reference>
<dbReference type="PROSITE" id="PS50949">
    <property type="entry name" value="HTH_GNTR"/>
    <property type="match status" value="1"/>
</dbReference>
<sequence length="169" mass="18731">MKKYQRLAEQIREQIASGVWQPGDRLPSLREQVASSGMSFMTVGHAYQLLESQGRIIARPQSGYYVAPHPVCRSVATAAHVIRDEAVDINTYIFEMLQASRDTSVVPFASAFPDPRLFPLPQLNRSLAQVSKTATAMSVIENLPPGNAELRYAIARRYAQQGITVSPDE</sequence>
<feature type="non-terminal residue" evidence="7">
    <location>
        <position position="169"/>
    </location>
</feature>
<dbReference type="InterPro" id="IPR036390">
    <property type="entry name" value="WH_DNA-bd_sf"/>
</dbReference>
<evidence type="ECO:0000256" key="5">
    <source>
        <dbReference type="ARBA" id="ARBA00023163"/>
    </source>
</evidence>
<dbReference type="PANTHER" id="PTHR46577:SF1">
    <property type="entry name" value="HTH-TYPE TRANSCRIPTIONAL REGULATORY PROTEIN GABR"/>
    <property type="match status" value="1"/>
</dbReference>
<evidence type="ECO:0000256" key="3">
    <source>
        <dbReference type="ARBA" id="ARBA00023015"/>
    </source>
</evidence>
<evidence type="ECO:0000256" key="2">
    <source>
        <dbReference type="ARBA" id="ARBA00022898"/>
    </source>
</evidence>
<dbReference type="Gene3D" id="3.40.640.10">
    <property type="entry name" value="Type I PLP-dependent aspartate aminotransferase-like (Major domain)"/>
    <property type="match status" value="1"/>
</dbReference>
<accession>A0A751QKV9</accession>
<dbReference type="EMBL" id="DAAWAG010000087">
    <property type="protein sequence ID" value="HAF7034890.1"/>
    <property type="molecule type" value="Genomic_DNA"/>
</dbReference>
<reference evidence="7" key="2">
    <citation type="submission" date="2020-02" db="EMBL/GenBank/DDBJ databases">
        <authorList>
            <consortium name="NCBI Pathogen Detection Project"/>
        </authorList>
    </citation>
    <scope>NUCLEOTIDE SEQUENCE</scope>
    <source>
        <strain evidence="7">CFIAFB20130240</strain>
    </source>
</reference>
<dbReference type="InterPro" id="IPR051446">
    <property type="entry name" value="HTH_trans_reg/aminotransferase"/>
</dbReference>
<keyword evidence="2" id="KW-0663">Pyridoxal phosphate</keyword>
<feature type="domain" description="HTH gntR-type" evidence="6">
    <location>
        <begin position="1"/>
        <end position="69"/>
    </location>
</feature>
<dbReference type="InterPro" id="IPR036388">
    <property type="entry name" value="WH-like_DNA-bd_sf"/>
</dbReference>
<dbReference type="GO" id="GO:0003677">
    <property type="term" value="F:DNA binding"/>
    <property type="evidence" value="ECO:0007669"/>
    <property type="project" value="UniProtKB-KW"/>
</dbReference>
<keyword evidence="3" id="KW-0805">Transcription regulation</keyword>
<dbReference type="SUPFAM" id="SSF53383">
    <property type="entry name" value="PLP-dependent transferases"/>
    <property type="match status" value="1"/>
</dbReference>
<dbReference type="PANTHER" id="PTHR46577">
    <property type="entry name" value="HTH-TYPE TRANSCRIPTIONAL REGULATORY PROTEIN GABR"/>
    <property type="match status" value="1"/>
</dbReference>
<organism evidence="7">
    <name type="scientific">Salmonella enterica</name>
    <name type="common">Salmonella choleraesuis</name>
    <dbReference type="NCBI Taxonomy" id="28901"/>
    <lineage>
        <taxon>Bacteria</taxon>
        <taxon>Pseudomonadati</taxon>
        <taxon>Pseudomonadota</taxon>
        <taxon>Gammaproteobacteria</taxon>
        <taxon>Enterobacterales</taxon>
        <taxon>Enterobacteriaceae</taxon>
        <taxon>Salmonella</taxon>
    </lineage>
</organism>
<dbReference type="InterPro" id="IPR015421">
    <property type="entry name" value="PyrdxlP-dep_Trfase_major"/>
</dbReference>
<dbReference type="InterPro" id="IPR015424">
    <property type="entry name" value="PyrdxlP-dep_Trfase"/>
</dbReference>
<keyword evidence="5" id="KW-0804">Transcription</keyword>
<protein>
    <submittedName>
        <fullName evidence="7">GntR family transcriptional regulator</fullName>
    </submittedName>
</protein>
<dbReference type="GO" id="GO:0003700">
    <property type="term" value="F:DNA-binding transcription factor activity"/>
    <property type="evidence" value="ECO:0007669"/>
    <property type="project" value="InterPro"/>
</dbReference>
<comment type="caution">
    <text evidence="7">The sequence shown here is derived from an EMBL/GenBank/DDBJ whole genome shotgun (WGS) entry which is preliminary data.</text>
</comment>
<dbReference type="Pfam" id="PF00392">
    <property type="entry name" value="GntR"/>
    <property type="match status" value="1"/>
</dbReference>
<evidence type="ECO:0000259" key="6">
    <source>
        <dbReference type="PROSITE" id="PS50949"/>
    </source>
</evidence>